<feature type="transmembrane region" description="Helical" evidence="1">
    <location>
        <begin position="160"/>
        <end position="180"/>
    </location>
</feature>
<dbReference type="RefSeq" id="XP_066009311.1">
    <property type="nucleotide sequence ID" value="XM_066151254.1"/>
</dbReference>
<protein>
    <submittedName>
        <fullName evidence="2">Uncharacterized protein</fullName>
    </submittedName>
</protein>
<dbReference type="EMBL" id="ANPB02000002">
    <property type="protein sequence ID" value="KAF4488161.1"/>
    <property type="molecule type" value="Genomic_DNA"/>
</dbReference>
<name>A0A7J6JDA2_COLFN</name>
<keyword evidence="1" id="KW-0472">Membrane</keyword>
<comment type="caution">
    <text evidence="2">The sequence shown here is derived from an EMBL/GenBank/DDBJ whole genome shotgun (WGS) entry which is preliminary data.</text>
</comment>
<reference evidence="2 3" key="1">
    <citation type="submission" date="2012-08" db="EMBL/GenBank/DDBJ databases">
        <authorList>
            <person name="Gan P.H.P."/>
            <person name="Ikeda K."/>
            <person name="Irieda H."/>
            <person name="Narusaka M."/>
            <person name="O'Connell R.J."/>
            <person name="Narusaka Y."/>
            <person name="Takano Y."/>
            <person name="Kubo Y."/>
            <person name="Shirasu K."/>
        </authorList>
    </citation>
    <scope>NUCLEOTIDE SEQUENCE [LARGE SCALE GENOMIC DNA]</scope>
    <source>
        <strain evidence="2 3">Nara gc5</strain>
    </source>
</reference>
<keyword evidence="3" id="KW-1185">Reference proteome</keyword>
<organism evidence="2 3">
    <name type="scientific">Colletotrichum fructicola (strain Nara gc5)</name>
    <name type="common">Anthracnose fungus</name>
    <name type="synonym">Colletotrichum gloeosporioides (strain Nara gc5)</name>
    <dbReference type="NCBI Taxonomy" id="1213859"/>
    <lineage>
        <taxon>Eukaryota</taxon>
        <taxon>Fungi</taxon>
        <taxon>Dikarya</taxon>
        <taxon>Ascomycota</taxon>
        <taxon>Pezizomycotina</taxon>
        <taxon>Sordariomycetes</taxon>
        <taxon>Hypocreomycetidae</taxon>
        <taxon>Glomerellales</taxon>
        <taxon>Glomerellaceae</taxon>
        <taxon>Colletotrichum</taxon>
        <taxon>Colletotrichum gloeosporioides species complex</taxon>
    </lineage>
</organism>
<keyword evidence="1" id="KW-1133">Transmembrane helix</keyword>
<gene>
    <name evidence="2" type="ORF">CGGC5_v004260</name>
</gene>
<evidence type="ECO:0000313" key="2">
    <source>
        <dbReference type="EMBL" id="KAF4488161.1"/>
    </source>
</evidence>
<reference evidence="2 3" key="2">
    <citation type="submission" date="2020-04" db="EMBL/GenBank/DDBJ databases">
        <title>Genome sequencing and assembly of multiple isolates from the Colletotrichum gloeosporioides species complex.</title>
        <authorList>
            <person name="Gan P."/>
            <person name="Shirasu K."/>
        </authorList>
    </citation>
    <scope>NUCLEOTIDE SEQUENCE [LARGE SCALE GENOMIC DNA]</scope>
    <source>
        <strain evidence="2 3">Nara gc5</strain>
    </source>
</reference>
<dbReference type="GeneID" id="43608937"/>
<dbReference type="InParanoid" id="A0A7J6JDA2"/>
<dbReference type="AlphaFoldDB" id="A0A7J6JDA2"/>
<evidence type="ECO:0000256" key="1">
    <source>
        <dbReference type="SAM" id="Phobius"/>
    </source>
</evidence>
<evidence type="ECO:0000313" key="3">
    <source>
        <dbReference type="Proteomes" id="UP000011096"/>
    </source>
</evidence>
<keyword evidence="1" id="KW-0812">Transmembrane</keyword>
<sequence>MLSQATTPQKVWSIDLGCDNLQAGDSGSWVVHKHDNVLLGVLIARSSNSGFLAPFTEVQKEIGAILSLPPSGIGLPSHQLDENFPGISVQSIEEAEEDLEGPAVMNPAESNAVDSSKKAGKTTGATYDIIVSGVVEVLAVASVTILFLRRAWLSGPQSTLRLLVTIAEIIFVFGCLIPVIKEGPTWMYIRHAGWGVLWRVTLTNECAEEWVCFDCRKIHWKDNKVSPKAAKNCIRIPVCCFNLNGYHDCDICIRFSREKESTGSASSLGFPHTIPRYSLLK</sequence>
<accession>A0A7J6JDA2</accession>
<dbReference type="OrthoDB" id="4850608at2759"/>
<dbReference type="Proteomes" id="UP000011096">
    <property type="component" value="Unassembled WGS sequence"/>
</dbReference>
<feature type="transmembrane region" description="Helical" evidence="1">
    <location>
        <begin position="125"/>
        <end position="148"/>
    </location>
</feature>
<proteinExistence type="predicted"/>